<dbReference type="EMBL" id="JAWXYB010000018">
    <property type="protein sequence ID" value="MDX5931760.1"/>
    <property type="molecule type" value="Genomic_DNA"/>
</dbReference>
<dbReference type="AlphaFoldDB" id="A0AAW9DUC7"/>
<feature type="region of interest" description="Disordered" evidence="1">
    <location>
        <begin position="104"/>
        <end position="139"/>
    </location>
</feature>
<organism evidence="2 3">
    <name type="scientific">Acidiphilium acidophilum</name>
    <name type="common">Thiobacillus acidophilus</name>
    <dbReference type="NCBI Taxonomy" id="76588"/>
    <lineage>
        <taxon>Bacteria</taxon>
        <taxon>Pseudomonadati</taxon>
        <taxon>Pseudomonadota</taxon>
        <taxon>Alphaproteobacteria</taxon>
        <taxon>Acetobacterales</taxon>
        <taxon>Acidocellaceae</taxon>
        <taxon>Acidiphilium</taxon>
    </lineage>
</organism>
<evidence type="ECO:0000313" key="2">
    <source>
        <dbReference type="EMBL" id="MDX5931760.1"/>
    </source>
</evidence>
<protein>
    <recommendedName>
        <fullName evidence="4">Helix-turn-helix domain-containing protein</fullName>
    </recommendedName>
</protein>
<reference evidence="2 3" key="1">
    <citation type="submission" date="2023-11" db="EMBL/GenBank/DDBJ databases">
        <title>MicrobeMod: A computational toolkit for identifying prokaryotic methylation and restriction-modification with nanopore sequencing.</title>
        <authorList>
            <person name="Crits-Christoph A."/>
            <person name="Kang S.C."/>
            <person name="Lee H."/>
            <person name="Ostrov N."/>
        </authorList>
    </citation>
    <scope>NUCLEOTIDE SEQUENCE [LARGE SCALE GENOMIC DNA]</scope>
    <source>
        <strain evidence="2 3">DSMZ 700</strain>
    </source>
</reference>
<feature type="compositionally biased region" description="Gly residues" evidence="1">
    <location>
        <begin position="117"/>
        <end position="134"/>
    </location>
</feature>
<evidence type="ECO:0008006" key="4">
    <source>
        <dbReference type="Google" id="ProtNLM"/>
    </source>
</evidence>
<proteinExistence type="predicted"/>
<comment type="caution">
    <text evidence="2">The sequence shown here is derived from an EMBL/GenBank/DDBJ whole genome shotgun (WGS) entry which is preliminary data.</text>
</comment>
<feature type="region of interest" description="Disordered" evidence="1">
    <location>
        <begin position="198"/>
        <end position="217"/>
    </location>
</feature>
<gene>
    <name evidence="2" type="ORF">SIL87_13400</name>
</gene>
<dbReference type="Proteomes" id="UP001279553">
    <property type="component" value="Unassembled WGS sequence"/>
</dbReference>
<feature type="compositionally biased region" description="Basic residues" evidence="1">
    <location>
        <begin position="204"/>
        <end position="217"/>
    </location>
</feature>
<accession>A0AAW9DUC7</accession>
<sequence length="217" mass="24208">MENAENALENEYLQQNFGNSSDFIEIEVEPEFEVESYPRRSRRYRESDVSKYFDNESRSLWHHEIAVSKHIDHEERRRRWRLARSRPAEKMARPASAVVEIQAAGRGGRRASHRVGSAGGGGKKASSGDDGGGGEPPPPLLLTIADLAARWSVACQTIKNCLSKGADLPPAIRLSGARGPRWRLVDVEAFEARAPLYREPAPRPRGRPRICQKGGRS</sequence>
<dbReference type="RefSeq" id="WP_319614651.1">
    <property type="nucleotide sequence ID" value="NZ_JAWXYB010000018.1"/>
</dbReference>
<evidence type="ECO:0000313" key="3">
    <source>
        <dbReference type="Proteomes" id="UP001279553"/>
    </source>
</evidence>
<keyword evidence="3" id="KW-1185">Reference proteome</keyword>
<name>A0AAW9DUC7_ACIAO</name>
<evidence type="ECO:0000256" key="1">
    <source>
        <dbReference type="SAM" id="MobiDB-lite"/>
    </source>
</evidence>